<proteinExistence type="predicted"/>
<keyword evidence="2" id="KW-0238">DNA-binding</keyword>
<accession>A0ABY5I9S3</accession>
<evidence type="ECO:0000313" key="6">
    <source>
        <dbReference type="Proteomes" id="UP001060112"/>
    </source>
</evidence>
<dbReference type="Proteomes" id="UP001060112">
    <property type="component" value="Chromosome"/>
</dbReference>
<keyword evidence="3" id="KW-0804">Transcription</keyword>
<evidence type="ECO:0000256" key="1">
    <source>
        <dbReference type="ARBA" id="ARBA00023015"/>
    </source>
</evidence>
<dbReference type="SUPFAM" id="SSF46785">
    <property type="entry name" value="Winged helix' DNA-binding domain"/>
    <property type="match status" value="1"/>
</dbReference>
<organism evidence="5 6">
    <name type="scientific">Allocoprobacillus halotolerans</name>
    <dbReference type="NCBI Taxonomy" id="2944914"/>
    <lineage>
        <taxon>Bacteria</taxon>
        <taxon>Bacillati</taxon>
        <taxon>Bacillota</taxon>
        <taxon>Erysipelotrichia</taxon>
        <taxon>Erysipelotrichales</taxon>
        <taxon>Erysipelotrichaceae</taxon>
        <taxon>Allocoprobacillus</taxon>
    </lineage>
</organism>
<dbReference type="PANTHER" id="PTHR33204:SF29">
    <property type="entry name" value="TRANSCRIPTIONAL REGULATOR"/>
    <property type="match status" value="1"/>
</dbReference>
<protein>
    <submittedName>
        <fullName evidence="5">Helix-turn-helix transcriptional regulator</fullName>
    </submittedName>
</protein>
<evidence type="ECO:0000313" key="5">
    <source>
        <dbReference type="EMBL" id="UTY40695.1"/>
    </source>
</evidence>
<reference evidence="5" key="1">
    <citation type="submission" date="2022-07" db="EMBL/GenBank/DDBJ databases">
        <title>Faecal culturing of patients with breast cancer.</title>
        <authorList>
            <person name="Teng N.M.Y."/>
            <person name="Kiu R."/>
            <person name="Evans R."/>
            <person name="Baker D.J."/>
            <person name="Zenner C."/>
            <person name="Robinson S.D."/>
            <person name="Hall L.J."/>
        </authorList>
    </citation>
    <scope>NUCLEOTIDE SEQUENCE</scope>
    <source>
        <strain evidence="5">LH1062</strain>
    </source>
</reference>
<dbReference type="Pfam" id="PF01638">
    <property type="entry name" value="HxlR"/>
    <property type="match status" value="1"/>
</dbReference>
<dbReference type="InterPro" id="IPR036390">
    <property type="entry name" value="WH_DNA-bd_sf"/>
</dbReference>
<dbReference type="InterPro" id="IPR036388">
    <property type="entry name" value="WH-like_DNA-bd_sf"/>
</dbReference>
<dbReference type="PANTHER" id="PTHR33204">
    <property type="entry name" value="TRANSCRIPTIONAL REGULATOR, MARR FAMILY"/>
    <property type="match status" value="1"/>
</dbReference>
<keyword evidence="1" id="KW-0805">Transcription regulation</keyword>
<sequence length="105" mass="12154">MKDCPVKYALTVLSGKWKLYIIYVLSQEKTIRFNELQRKVGDISAIMLSKNLQELEKDGIVMRKQFEEIPPHVEYSLSKLGQNLTPALESLGKWGTEVYLHQTQQ</sequence>
<dbReference type="RefSeq" id="WP_290142140.1">
    <property type="nucleotide sequence ID" value="NZ_CP101620.1"/>
</dbReference>
<evidence type="ECO:0000256" key="3">
    <source>
        <dbReference type="ARBA" id="ARBA00023163"/>
    </source>
</evidence>
<name>A0ABY5I9S3_9FIRM</name>
<evidence type="ECO:0000256" key="2">
    <source>
        <dbReference type="ARBA" id="ARBA00023125"/>
    </source>
</evidence>
<dbReference type="InterPro" id="IPR002577">
    <property type="entry name" value="HTH_HxlR"/>
</dbReference>
<dbReference type="PROSITE" id="PS51118">
    <property type="entry name" value="HTH_HXLR"/>
    <property type="match status" value="1"/>
</dbReference>
<feature type="domain" description="HTH hxlR-type" evidence="4">
    <location>
        <begin position="4"/>
        <end position="103"/>
    </location>
</feature>
<dbReference type="Gene3D" id="1.10.10.10">
    <property type="entry name" value="Winged helix-like DNA-binding domain superfamily/Winged helix DNA-binding domain"/>
    <property type="match status" value="1"/>
</dbReference>
<gene>
    <name evidence="5" type="ORF">NMU03_08050</name>
</gene>
<dbReference type="EMBL" id="CP101620">
    <property type="protein sequence ID" value="UTY40695.1"/>
    <property type="molecule type" value="Genomic_DNA"/>
</dbReference>
<evidence type="ECO:0000259" key="4">
    <source>
        <dbReference type="PROSITE" id="PS51118"/>
    </source>
</evidence>
<keyword evidence="6" id="KW-1185">Reference proteome</keyword>